<dbReference type="InterPro" id="IPR045851">
    <property type="entry name" value="AMP-bd_C_sf"/>
</dbReference>
<dbReference type="Pfam" id="PF00501">
    <property type="entry name" value="AMP-binding"/>
    <property type="match status" value="1"/>
</dbReference>
<comment type="pathway">
    <text evidence="1">Phytoalexin biosynthesis; 3,4',5-trihydroxystilbene biosynthesis; 3,4',5-trihydroxystilbene from trans-4-coumarate: step 1/2.</text>
</comment>
<dbReference type="Pfam" id="PF13193">
    <property type="entry name" value="AMP-binding_C"/>
    <property type="match status" value="1"/>
</dbReference>
<dbReference type="InterPro" id="IPR025110">
    <property type="entry name" value="AMP-bd_C"/>
</dbReference>
<dbReference type="InterPro" id="IPR000873">
    <property type="entry name" value="AMP-dep_synth/lig_dom"/>
</dbReference>
<dbReference type="PROSITE" id="PS00455">
    <property type="entry name" value="AMP_BINDING"/>
    <property type="match status" value="1"/>
</dbReference>
<dbReference type="Gene3D" id="3.30.300.30">
    <property type="match status" value="1"/>
</dbReference>
<dbReference type="UniPathway" id="UPA00372">
    <property type="reaction ID" value="UER00547"/>
</dbReference>
<dbReference type="FunFam" id="3.30.300.30:FF:000008">
    <property type="entry name" value="2,3-dihydroxybenzoate-AMP ligase"/>
    <property type="match status" value="1"/>
</dbReference>
<dbReference type="NCBIfam" id="NF006020">
    <property type="entry name" value="PRK08162.1"/>
    <property type="match status" value="1"/>
</dbReference>
<feature type="domain" description="AMP-dependent synthetase/ligase" evidence="5">
    <location>
        <begin position="90"/>
        <end position="465"/>
    </location>
</feature>
<dbReference type="GO" id="GO:0009698">
    <property type="term" value="P:phenylpropanoid metabolic process"/>
    <property type="evidence" value="ECO:0007669"/>
    <property type="project" value="UniProtKB-KW"/>
</dbReference>
<evidence type="ECO:0000256" key="1">
    <source>
        <dbReference type="ARBA" id="ARBA00004930"/>
    </source>
</evidence>
<keyword evidence="4" id="KW-0587">Phenylpropanoid metabolism</keyword>
<evidence type="ECO:0000313" key="7">
    <source>
        <dbReference type="EMBL" id="GEU92220.1"/>
    </source>
</evidence>
<reference evidence="7" key="1">
    <citation type="journal article" date="2019" name="Sci. Rep.">
        <title>Draft genome of Tanacetum cinerariifolium, the natural source of mosquito coil.</title>
        <authorList>
            <person name="Yamashiro T."/>
            <person name="Shiraishi A."/>
            <person name="Satake H."/>
            <person name="Nakayama K."/>
        </authorList>
    </citation>
    <scope>NUCLEOTIDE SEQUENCE</scope>
</reference>
<comment type="caution">
    <text evidence="7">The sequence shown here is derived from an EMBL/GenBank/DDBJ whole genome shotgun (WGS) entry which is preliminary data.</text>
</comment>
<evidence type="ECO:0000259" key="5">
    <source>
        <dbReference type="Pfam" id="PF00501"/>
    </source>
</evidence>
<gene>
    <name evidence="7" type="ORF">Tci_064198</name>
</gene>
<feature type="domain" description="AMP-binding enzyme C-terminal" evidence="6">
    <location>
        <begin position="515"/>
        <end position="589"/>
    </location>
</feature>
<dbReference type="GO" id="GO:0016874">
    <property type="term" value="F:ligase activity"/>
    <property type="evidence" value="ECO:0007669"/>
    <property type="project" value="UniProtKB-KW"/>
</dbReference>
<proteinExistence type="inferred from homology"/>
<dbReference type="EMBL" id="BKCJ010010578">
    <property type="protein sequence ID" value="GEU92220.1"/>
    <property type="molecule type" value="Genomic_DNA"/>
</dbReference>
<evidence type="ECO:0000259" key="6">
    <source>
        <dbReference type="Pfam" id="PF13193"/>
    </source>
</evidence>
<evidence type="ECO:0000256" key="3">
    <source>
        <dbReference type="ARBA" id="ARBA00022598"/>
    </source>
</evidence>
<evidence type="ECO:0000256" key="4">
    <source>
        <dbReference type="ARBA" id="ARBA00023051"/>
    </source>
</evidence>
<name>A0A6L2P1A9_TANCI</name>
<accession>A0A6L2P1A9</accession>
<organism evidence="7">
    <name type="scientific">Tanacetum cinerariifolium</name>
    <name type="common">Dalmatian daisy</name>
    <name type="synonym">Chrysanthemum cinerariifolium</name>
    <dbReference type="NCBI Taxonomy" id="118510"/>
    <lineage>
        <taxon>Eukaryota</taxon>
        <taxon>Viridiplantae</taxon>
        <taxon>Streptophyta</taxon>
        <taxon>Embryophyta</taxon>
        <taxon>Tracheophyta</taxon>
        <taxon>Spermatophyta</taxon>
        <taxon>Magnoliopsida</taxon>
        <taxon>eudicotyledons</taxon>
        <taxon>Gunneridae</taxon>
        <taxon>Pentapetalae</taxon>
        <taxon>asterids</taxon>
        <taxon>campanulids</taxon>
        <taxon>Asterales</taxon>
        <taxon>Asteraceae</taxon>
        <taxon>Asteroideae</taxon>
        <taxon>Anthemideae</taxon>
        <taxon>Anthemidinae</taxon>
        <taxon>Tanacetum</taxon>
    </lineage>
</organism>
<protein>
    <submittedName>
        <fullName evidence="7">Probable acyl-activating enzyme 1, peroxisomal</fullName>
    </submittedName>
</protein>
<comment type="similarity">
    <text evidence="2">Belongs to the ATP-dependent AMP-binding enzyme family.</text>
</comment>
<dbReference type="InterPro" id="IPR042099">
    <property type="entry name" value="ANL_N_sf"/>
</dbReference>
<dbReference type="PANTHER" id="PTHR43859">
    <property type="entry name" value="ACYL-ACTIVATING ENZYME"/>
    <property type="match status" value="1"/>
</dbReference>
<dbReference type="AlphaFoldDB" id="A0A6L2P1A9"/>
<sequence length="612" mass="68190">MNLTFVDYKSLCLYQNKLTNITVNKIFKTSNTRLWPRSTTAQNRLCKVPCETSSSLADYVEALNGEPMQSLEGVVRCSANYVPLSPISFLERAADVYRERTSIVYGNFKYTWEETYHRCVKLASALNNLGISRGDVIATLAPNVPAMLELHFAVPMAGAIICPFNTRLDANMLSTLLKHSGAKILFIDCQLLEMAEEAIYLLKKTHSKVPQLVVISVPGSRCEYENLVEGGVTEFSIIRPNDECDPISINYTSGTTSNPKGVVYSHRGAYLGAVNSVFMRGMREMPTYLWSVPMFHCNGWCFSWGSAIVGGTNVCLHRCNPKDIFDNIVLHNVTHMDAAPTVLNMIVNCPLADQKPLPHKVEILTGGSPPPATILSKIEELGFHVSHLYGLTETYGPGTLCSWKPEWDQLPLEEQTKLKARQGVKLFTIEEVDVKDPITMESVKCDGNSIGEVMFRGNTVMSGYFKDSKATSEAFNGGWFRSGDLAIKHPDGYIEVKDRYKDIIISGGENISTIEIETVIYSHPSVLEVAVVARPDDHWGQTPCAFVKLKDGVHANGKEIIEYCRDRMPHYMSPRTVVFDDLPRNSTGKVQKFVLREKAKMMGSLTSEKVLL</sequence>
<dbReference type="PANTHER" id="PTHR43859:SF38">
    <property type="entry name" value="AMP-DEPENDENT SYNTHETASE_LIGASE, AMP-BINDING ENZYME DOMAIN-CONTAINING PROTEIN"/>
    <property type="match status" value="1"/>
</dbReference>
<dbReference type="Gene3D" id="3.40.50.12780">
    <property type="entry name" value="N-terminal domain of ligase-like"/>
    <property type="match status" value="1"/>
</dbReference>
<dbReference type="SUPFAM" id="SSF56801">
    <property type="entry name" value="Acetyl-CoA synthetase-like"/>
    <property type="match status" value="1"/>
</dbReference>
<evidence type="ECO:0000256" key="2">
    <source>
        <dbReference type="ARBA" id="ARBA00006432"/>
    </source>
</evidence>
<keyword evidence="3" id="KW-0436">Ligase</keyword>
<dbReference type="InterPro" id="IPR020845">
    <property type="entry name" value="AMP-binding_CS"/>
</dbReference>
<dbReference type="CDD" id="cd12118">
    <property type="entry name" value="ttLC_FACS_AEE21_like"/>
    <property type="match status" value="1"/>
</dbReference>